<dbReference type="InterPro" id="IPR008878">
    <property type="entry name" value="Transposase_IS66_Orf2"/>
</dbReference>
<dbReference type="PANTHER" id="PTHR36455:SF1">
    <property type="entry name" value="BLR8292 PROTEIN"/>
    <property type="match status" value="1"/>
</dbReference>
<protein>
    <submittedName>
        <fullName evidence="1">IS66 Orf2 like protein</fullName>
    </submittedName>
</protein>
<dbReference type="NCBIfam" id="NF033819">
    <property type="entry name" value="IS66_TnpB"/>
    <property type="match status" value="1"/>
</dbReference>
<proteinExistence type="predicted"/>
<dbReference type="Pfam" id="PF05717">
    <property type="entry name" value="TnpB_IS66"/>
    <property type="match status" value="1"/>
</dbReference>
<dbReference type="AlphaFoldDB" id="A0A5C5ZH49"/>
<gene>
    <name evidence="1" type="ORF">Pla52n_70780</name>
</gene>
<accession>A0A5C5ZH49</accession>
<organism evidence="1 2">
    <name type="scientific">Stieleria varia</name>
    <dbReference type="NCBI Taxonomy" id="2528005"/>
    <lineage>
        <taxon>Bacteria</taxon>
        <taxon>Pseudomonadati</taxon>
        <taxon>Planctomycetota</taxon>
        <taxon>Planctomycetia</taxon>
        <taxon>Pirellulales</taxon>
        <taxon>Pirellulaceae</taxon>
        <taxon>Stieleria</taxon>
    </lineage>
</organism>
<dbReference type="EMBL" id="SJPN01000044">
    <property type="protein sequence ID" value="TWT86445.1"/>
    <property type="molecule type" value="Genomic_DNA"/>
</dbReference>
<dbReference type="PANTHER" id="PTHR36455">
    <property type="match status" value="1"/>
</dbReference>
<dbReference type="RefSeq" id="WP_146523881.1">
    <property type="nucleotide sequence ID" value="NZ_CP151726.1"/>
</dbReference>
<name>A0A5C5ZH49_9BACT</name>
<comment type="caution">
    <text evidence="1">The sequence shown here is derived from an EMBL/GenBank/DDBJ whole genome shotgun (WGS) entry which is preliminary data.</text>
</comment>
<dbReference type="OrthoDB" id="4956084at2"/>
<evidence type="ECO:0000313" key="1">
    <source>
        <dbReference type="EMBL" id="TWT86445.1"/>
    </source>
</evidence>
<sequence>MIALPTNTDIFLFSQPTDMRKSFCGLAGIVRDSLHREPNDGSLFLFINRNKDKLKALYWDRDGLALWYKRLESGTFERITDQGKSTVQIDAAELAMLLGGISIENAKRRKRFKAA</sequence>
<keyword evidence="2" id="KW-1185">Reference proteome</keyword>
<dbReference type="Proteomes" id="UP000320176">
    <property type="component" value="Unassembled WGS sequence"/>
</dbReference>
<reference evidence="1 2" key="1">
    <citation type="submission" date="2019-02" db="EMBL/GenBank/DDBJ databases">
        <title>Deep-cultivation of Planctomycetes and their phenomic and genomic characterization uncovers novel biology.</title>
        <authorList>
            <person name="Wiegand S."/>
            <person name="Jogler M."/>
            <person name="Boedeker C."/>
            <person name="Pinto D."/>
            <person name="Vollmers J."/>
            <person name="Rivas-Marin E."/>
            <person name="Kohn T."/>
            <person name="Peeters S.H."/>
            <person name="Heuer A."/>
            <person name="Rast P."/>
            <person name="Oberbeckmann S."/>
            <person name="Bunk B."/>
            <person name="Jeske O."/>
            <person name="Meyerdierks A."/>
            <person name="Storesund J.E."/>
            <person name="Kallscheuer N."/>
            <person name="Luecker S."/>
            <person name="Lage O.M."/>
            <person name="Pohl T."/>
            <person name="Merkel B.J."/>
            <person name="Hornburger P."/>
            <person name="Mueller R.-W."/>
            <person name="Bruemmer F."/>
            <person name="Labrenz M."/>
            <person name="Spormann A.M."/>
            <person name="Op Den Camp H."/>
            <person name="Overmann J."/>
            <person name="Amann R."/>
            <person name="Jetten M.S.M."/>
            <person name="Mascher T."/>
            <person name="Medema M.H."/>
            <person name="Devos D.P."/>
            <person name="Kaster A.-K."/>
            <person name="Ovreas L."/>
            <person name="Rohde M."/>
            <person name="Galperin M.Y."/>
            <person name="Jogler C."/>
        </authorList>
    </citation>
    <scope>NUCLEOTIDE SEQUENCE [LARGE SCALE GENOMIC DNA]</scope>
    <source>
        <strain evidence="1 2">Pla52n</strain>
    </source>
</reference>
<evidence type="ECO:0000313" key="2">
    <source>
        <dbReference type="Proteomes" id="UP000320176"/>
    </source>
</evidence>